<evidence type="ECO:0000313" key="6">
    <source>
        <dbReference type="Proteomes" id="UP000664203"/>
    </source>
</evidence>
<protein>
    <recommendedName>
        <fullName evidence="4">Zn(2)-C6 fungal-type domain-containing protein</fullName>
    </recommendedName>
</protein>
<feature type="transmembrane region" description="Helical" evidence="3">
    <location>
        <begin position="670"/>
        <end position="690"/>
    </location>
</feature>
<evidence type="ECO:0000256" key="2">
    <source>
        <dbReference type="SAM" id="MobiDB-lite"/>
    </source>
</evidence>
<dbReference type="AlphaFoldDB" id="A0A8H3PKJ2"/>
<keyword evidence="3" id="KW-0472">Membrane</keyword>
<feature type="domain" description="Zn(2)-C6 fungal-type" evidence="4">
    <location>
        <begin position="177"/>
        <end position="209"/>
    </location>
</feature>
<evidence type="ECO:0000313" key="5">
    <source>
        <dbReference type="EMBL" id="CAF9943518.1"/>
    </source>
</evidence>
<dbReference type="InterPro" id="IPR001138">
    <property type="entry name" value="Zn2Cys6_DnaBD"/>
</dbReference>
<dbReference type="GO" id="GO:0000981">
    <property type="term" value="F:DNA-binding transcription factor activity, RNA polymerase II-specific"/>
    <property type="evidence" value="ECO:0007669"/>
    <property type="project" value="InterPro"/>
</dbReference>
<keyword evidence="3" id="KW-1133">Transmembrane helix</keyword>
<accession>A0A8H3PKJ2</accession>
<evidence type="ECO:0000256" key="3">
    <source>
        <dbReference type="SAM" id="Phobius"/>
    </source>
</evidence>
<dbReference type="CDD" id="cd00067">
    <property type="entry name" value="GAL4"/>
    <property type="match status" value="1"/>
</dbReference>
<name>A0A8H3PKJ2_9LECA</name>
<feature type="transmembrane region" description="Helical" evidence="3">
    <location>
        <begin position="639"/>
        <end position="658"/>
    </location>
</feature>
<feature type="region of interest" description="Disordered" evidence="2">
    <location>
        <begin position="87"/>
        <end position="111"/>
    </location>
</feature>
<proteinExistence type="predicted"/>
<dbReference type="SMART" id="SM00066">
    <property type="entry name" value="GAL4"/>
    <property type="match status" value="1"/>
</dbReference>
<evidence type="ECO:0000256" key="1">
    <source>
        <dbReference type="ARBA" id="ARBA00023242"/>
    </source>
</evidence>
<feature type="region of interest" description="Disordered" evidence="2">
    <location>
        <begin position="386"/>
        <end position="454"/>
    </location>
</feature>
<sequence length="704" mass="79746">MGSVKRPLTRATTVEFSIQKQHAHIDPGVTTFLGQSIDGIWQRVQAQPSTYVFTREEFAVFAIFDYYRGVFSDNEIAQQAVQRFWEQHGEKGTEDEEQASGSYTSGPSQHVNAKRATMHLSPMKVDTALQQKQKLKMQTAKAFLAIPEKKIKGRGRPSITTAPAKMVSKEVMVGRQRCQRCRAATVKCDGKKPACTSCDKAGSNAECTYNKQKKDQRFAGSNYNVDESKEFHGNTSTSTCSKMSQDQLSENLKIKLPKESQTEENRSMVSLNSSFERQKGQTSQMGKVDQGQLEFLQNFCVDPSQFRMHVSNGEEYNLINSIKLYVEYLTGEAWDWWPLRPSLRQLLEDEIRVLWHCDLEHAHWTVLSKNGSTPLQEALKKIAIVQTSPSKRTQSESTSENSSSTSTNTSRSSGSESSIGTSSPATSESGSSDQPDDEAGSGKDIDPPGTSIMINTVPPSNLNGFVLFGVHGSKRLQSACLRIAQIDVSVYKDDDSFFNEMAVQYKKLRGFLRLVFSIWVFHTCEFTMFYKANPNEIMPGPQEIPSVENRDYEYNANRNPPILSTVFNANFYGYKKACIKSQLDLFCLFHECKGRSHCGRYRVLDRLPKRRRKWDIDRDEEKDEAWGLNAVFALSFYKVTLYHILILAGPIVFWGLWLKQWPTDWQNASVPFFAVVVLLSLFWLPFAHNASSADRKRRSKNKSI</sequence>
<keyword evidence="1" id="KW-0539">Nucleus</keyword>
<feature type="compositionally biased region" description="Low complexity" evidence="2">
    <location>
        <begin position="395"/>
        <end position="432"/>
    </location>
</feature>
<dbReference type="PROSITE" id="PS50048">
    <property type="entry name" value="ZN2_CY6_FUNGAL_2"/>
    <property type="match status" value="1"/>
</dbReference>
<dbReference type="Proteomes" id="UP000664203">
    <property type="component" value="Unassembled WGS sequence"/>
</dbReference>
<keyword evidence="3" id="KW-0812">Transmembrane</keyword>
<dbReference type="GO" id="GO:0008270">
    <property type="term" value="F:zinc ion binding"/>
    <property type="evidence" value="ECO:0007669"/>
    <property type="project" value="InterPro"/>
</dbReference>
<dbReference type="Gene3D" id="4.10.240.10">
    <property type="entry name" value="Zn(2)-C6 fungal-type DNA-binding domain"/>
    <property type="match status" value="1"/>
</dbReference>
<dbReference type="InterPro" id="IPR036864">
    <property type="entry name" value="Zn2-C6_fun-type_DNA-bd_sf"/>
</dbReference>
<gene>
    <name evidence="5" type="ORF">ALECFALPRED_000537</name>
</gene>
<organism evidence="5 6">
    <name type="scientific">Alectoria fallacina</name>
    <dbReference type="NCBI Taxonomy" id="1903189"/>
    <lineage>
        <taxon>Eukaryota</taxon>
        <taxon>Fungi</taxon>
        <taxon>Dikarya</taxon>
        <taxon>Ascomycota</taxon>
        <taxon>Pezizomycotina</taxon>
        <taxon>Lecanoromycetes</taxon>
        <taxon>OSLEUM clade</taxon>
        <taxon>Lecanoromycetidae</taxon>
        <taxon>Lecanorales</taxon>
        <taxon>Lecanorineae</taxon>
        <taxon>Parmeliaceae</taxon>
        <taxon>Alectoria</taxon>
    </lineage>
</organism>
<dbReference type="OrthoDB" id="5423433at2759"/>
<dbReference type="EMBL" id="CAJPDR010001083">
    <property type="protein sequence ID" value="CAF9943518.1"/>
    <property type="molecule type" value="Genomic_DNA"/>
</dbReference>
<reference evidence="5" key="1">
    <citation type="submission" date="2021-03" db="EMBL/GenBank/DDBJ databases">
        <authorList>
            <person name="Tagirdzhanova G."/>
        </authorList>
    </citation>
    <scope>NUCLEOTIDE SEQUENCE</scope>
</reference>
<dbReference type="SUPFAM" id="SSF57701">
    <property type="entry name" value="Zn2/Cys6 DNA-binding domain"/>
    <property type="match status" value="1"/>
</dbReference>
<comment type="caution">
    <text evidence="5">The sequence shown here is derived from an EMBL/GenBank/DDBJ whole genome shotgun (WGS) entry which is preliminary data.</text>
</comment>
<keyword evidence="6" id="KW-1185">Reference proteome</keyword>
<evidence type="ECO:0000259" key="4">
    <source>
        <dbReference type="PROSITE" id="PS50048"/>
    </source>
</evidence>
<dbReference type="Pfam" id="PF00172">
    <property type="entry name" value="Zn_clus"/>
    <property type="match status" value="1"/>
</dbReference>
<feature type="compositionally biased region" description="Polar residues" evidence="2">
    <location>
        <begin position="99"/>
        <end position="111"/>
    </location>
</feature>